<dbReference type="InterPro" id="IPR053231">
    <property type="entry name" value="GPCR_LN-TM7"/>
</dbReference>
<keyword evidence="3 5" id="KW-1133">Transmembrane helix</keyword>
<dbReference type="InterPro" id="IPR017981">
    <property type="entry name" value="GPCR_2-like_7TM"/>
</dbReference>
<feature type="transmembrane region" description="Helical" evidence="5">
    <location>
        <begin position="46"/>
        <end position="72"/>
    </location>
</feature>
<organism evidence="7 8">
    <name type="scientific">Elysia chlorotica</name>
    <name type="common">Eastern emerald elysia</name>
    <name type="synonym">Sea slug</name>
    <dbReference type="NCBI Taxonomy" id="188477"/>
    <lineage>
        <taxon>Eukaryota</taxon>
        <taxon>Metazoa</taxon>
        <taxon>Spiralia</taxon>
        <taxon>Lophotrochozoa</taxon>
        <taxon>Mollusca</taxon>
        <taxon>Gastropoda</taxon>
        <taxon>Heterobranchia</taxon>
        <taxon>Euthyneura</taxon>
        <taxon>Panpulmonata</taxon>
        <taxon>Sacoglossa</taxon>
        <taxon>Placobranchoidea</taxon>
        <taxon>Plakobranchidae</taxon>
        <taxon>Elysia</taxon>
    </lineage>
</organism>
<dbReference type="PANTHER" id="PTHR45902:SF4">
    <property type="entry name" value="G-PROTEIN COUPLED RECEPTORS FAMILY 2 PROFILE 2 DOMAIN-CONTAINING PROTEIN"/>
    <property type="match status" value="1"/>
</dbReference>
<feature type="non-terminal residue" evidence="7">
    <location>
        <position position="1"/>
    </location>
</feature>
<feature type="transmembrane region" description="Helical" evidence="5">
    <location>
        <begin position="166"/>
        <end position="188"/>
    </location>
</feature>
<keyword evidence="4 5" id="KW-0472">Membrane</keyword>
<evidence type="ECO:0000256" key="2">
    <source>
        <dbReference type="ARBA" id="ARBA00022692"/>
    </source>
</evidence>
<dbReference type="Gene3D" id="1.20.1070.10">
    <property type="entry name" value="Rhodopsin 7-helix transmembrane proteins"/>
    <property type="match status" value="1"/>
</dbReference>
<comment type="caution">
    <text evidence="7">The sequence shown here is derived from an EMBL/GenBank/DDBJ whole genome shotgun (WGS) entry which is preliminary data.</text>
</comment>
<dbReference type="AlphaFoldDB" id="A0A433TQ23"/>
<accession>A0A433TQ23</accession>
<dbReference type="Proteomes" id="UP000271974">
    <property type="component" value="Unassembled WGS sequence"/>
</dbReference>
<evidence type="ECO:0000256" key="5">
    <source>
        <dbReference type="SAM" id="Phobius"/>
    </source>
</evidence>
<name>A0A433TQ23_ELYCH</name>
<evidence type="ECO:0000313" key="7">
    <source>
        <dbReference type="EMBL" id="RUS83621.1"/>
    </source>
</evidence>
<dbReference type="PROSITE" id="PS50261">
    <property type="entry name" value="G_PROTEIN_RECEP_F2_4"/>
    <property type="match status" value="1"/>
</dbReference>
<dbReference type="Pfam" id="PF00002">
    <property type="entry name" value="7tm_2"/>
    <property type="match status" value="1"/>
</dbReference>
<dbReference type="OrthoDB" id="6066475at2759"/>
<comment type="subcellular location">
    <subcellularLocation>
        <location evidence="1">Membrane</location>
        <topology evidence="1">Multi-pass membrane protein</topology>
    </subcellularLocation>
</comment>
<feature type="domain" description="G-protein coupled receptors family 2 profile 2" evidence="6">
    <location>
        <begin position="1"/>
        <end position="190"/>
    </location>
</feature>
<evidence type="ECO:0000259" key="6">
    <source>
        <dbReference type="PROSITE" id="PS50261"/>
    </source>
</evidence>
<dbReference type="GO" id="GO:0016020">
    <property type="term" value="C:membrane"/>
    <property type="evidence" value="ECO:0007669"/>
    <property type="project" value="UniProtKB-SubCell"/>
</dbReference>
<evidence type="ECO:0000256" key="3">
    <source>
        <dbReference type="ARBA" id="ARBA00022989"/>
    </source>
</evidence>
<evidence type="ECO:0000313" key="8">
    <source>
        <dbReference type="Proteomes" id="UP000271974"/>
    </source>
</evidence>
<sequence>SQVYAAVHHAAWLAAFLWLAAMSVNLARLLLCKMRPSSGTRCSRDFIVMAFLCWGIPVSVAGVCLALDINGFVDIGYGAAGVCFIGNAHSMLAVWIAPLMAILLLTIVCCLLVVRIVLKITPAQNKAPTKQSARRNQAVMCLFLSLLMGGNWIFYLVAAAKGDNDILWNLSILLNGCQGLYVMLCFVAKRS</sequence>
<dbReference type="EMBL" id="RQTK01000236">
    <property type="protein sequence ID" value="RUS83621.1"/>
    <property type="molecule type" value="Genomic_DNA"/>
</dbReference>
<dbReference type="GO" id="GO:0004930">
    <property type="term" value="F:G protein-coupled receptor activity"/>
    <property type="evidence" value="ECO:0007669"/>
    <property type="project" value="InterPro"/>
</dbReference>
<protein>
    <recommendedName>
        <fullName evidence="6">G-protein coupled receptors family 2 profile 2 domain-containing protein</fullName>
    </recommendedName>
</protein>
<feature type="transmembrane region" description="Helical" evidence="5">
    <location>
        <begin position="6"/>
        <end position="26"/>
    </location>
</feature>
<gene>
    <name evidence="7" type="ORF">EGW08_008589</name>
</gene>
<evidence type="ECO:0000256" key="1">
    <source>
        <dbReference type="ARBA" id="ARBA00004141"/>
    </source>
</evidence>
<proteinExistence type="predicted"/>
<keyword evidence="8" id="KW-1185">Reference proteome</keyword>
<keyword evidence="2 5" id="KW-0812">Transmembrane</keyword>
<feature type="transmembrane region" description="Helical" evidence="5">
    <location>
        <begin position="92"/>
        <end position="118"/>
    </location>
</feature>
<dbReference type="GO" id="GO:0007166">
    <property type="term" value="P:cell surface receptor signaling pathway"/>
    <property type="evidence" value="ECO:0007669"/>
    <property type="project" value="InterPro"/>
</dbReference>
<feature type="non-terminal residue" evidence="7">
    <location>
        <position position="191"/>
    </location>
</feature>
<feature type="transmembrane region" description="Helical" evidence="5">
    <location>
        <begin position="139"/>
        <end position="160"/>
    </location>
</feature>
<reference evidence="7 8" key="1">
    <citation type="submission" date="2019-01" db="EMBL/GenBank/DDBJ databases">
        <title>A draft genome assembly of the solar-powered sea slug Elysia chlorotica.</title>
        <authorList>
            <person name="Cai H."/>
            <person name="Li Q."/>
            <person name="Fang X."/>
            <person name="Li J."/>
            <person name="Curtis N.E."/>
            <person name="Altenburger A."/>
            <person name="Shibata T."/>
            <person name="Feng M."/>
            <person name="Maeda T."/>
            <person name="Schwartz J.A."/>
            <person name="Shigenobu S."/>
            <person name="Lundholm N."/>
            <person name="Nishiyama T."/>
            <person name="Yang H."/>
            <person name="Hasebe M."/>
            <person name="Li S."/>
            <person name="Pierce S.K."/>
            <person name="Wang J."/>
        </authorList>
    </citation>
    <scope>NUCLEOTIDE SEQUENCE [LARGE SCALE GENOMIC DNA]</scope>
    <source>
        <strain evidence="7">EC2010</strain>
        <tissue evidence="7">Whole organism of an adult</tissue>
    </source>
</reference>
<evidence type="ECO:0000256" key="4">
    <source>
        <dbReference type="ARBA" id="ARBA00023136"/>
    </source>
</evidence>
<dbReference type="PANTHER" id="PTHR45902">
    <property type="entry name" value="LATROPHILIN RECEPTOR-LIKE PROTEIN A"/>
    <property type="match status" value="1"/>
</dbReference>
<dbReference type="InterPro" id="IPR000832">
    <property type="entry name" value="GPCR_2_secretin-like"/>
</dbReference>